<dbReference type="Proteomes" id="UP001215231">
    <property type="component" value="Chromosome"/>
</dbReference>
<accession>A0ABY7VMK8</accession>
<proteinExistence type="predicted"/>
<dbReference type="EMBL" id="CP059693">
    <property type="protein sequence ID" value="WDE13857.1"/>
    <property type="molecule type" value="Genomic_DNA"/>
</dbReference>
<gene>
    <name evidence="1" type="ORF">H3N35_10690</name>
</gene>
<evidence type="ECO:0000313" key="2">
    <source>
        <dbReference type="Proteomes" id="UP001215231"/>
    </source>
</evidence>
<keyword evidence="2" id="KW-1185">Reference proteome</keyword>
<sequence>MNQQVEQLIAIATNAKLKHAFTHDQQAIDKIKAEFSNDNGSHKAFLFAPTLGANHKAVLAATNGDDTGLQMHSTPCIGKHHKAVLAGPAS</sequence>
<evidence type="ECO:0000313" key="1">
    <source>
        <dbReference type="EMBL" id="WDE13857.1"/>
    </source>
</evidence>
<protein>
    <submittedName>
        <fullName evidence="1">Uncharacterized protein</fullName>
    </submittedName>
</protein>
<organism evidence="1 2">
    <name type="scientific">Thalassomonas haliotis</name>
    <dbReference type="NCBI Taxonomy" id="485448"/>
    <lineage>
        <taxon>Bacteria</taxon>
        <taxon>Pseudomonadati</taxon>
        <taxon>Pseudomonadota</taxon>
        <taxon>Gammaproteobacteria</taxon>
        <taxon>Alteromonadales</taxon>
        <taxon>Colwelliaceae</taxon>
        <taxon>Thalassomonas</taxon>
    </lineage>
</organism>
<dbReference type="RefSeq" id="WP_274054305.1">
    <property type="nucleotide sequence ID" value="NZ_CP059693.1"/>
</dbReference>
<name>A0ABY7VMK8_9GAMM</name>
<reference evidence="1 2" key="1">
    <citation type="journal article" date="2022" name="Mar. Drugs">
        <title>Bioassay-Guided Fractionation Leads to the Detection of Cholic Acid Generated by the Rare Thalassomonas sp.</title>
        <authorList>
            <person name="Pheiffer F."/>
            <person name="Schneider Y.K."/>
            <person name="Hansen E.H."/>
            <person name="Andersen J.H."/>
            <person name="Isaksson J."/>
            <person name="Busche T."/>
            <person name="R C."/>
            <person name="Kalinowski J."/>
            <person name="Zyl L.V."/>
            <person name="Trindade M."/>
        </authorList>
    </citation>
    <scope>NUCLEOTIDE SEQUENCE [LARGE SCALE GENOMIC DNA]</scope>
    <source>
        <strain evidence="1 2">A5K-61T</strain>
    </source>
</reference>